<evidence type="ECO:0000256" key="1">
    <source>
        <dbReference type="ARBA" id="ARBA00022741"/>
    </source>
</evidence>
<dbReference type="InterPro" id="IPR050699">
    <property type="entry name" value="RNA-DNA_Helicase"/>
</dbReference>
<dbReference type="GO" id="GO:0045025">
    <property type="term" value="C:mitochondrial degradosome"/>
    <property type="evidence" value="ECO:0007669"/>
    <property type="project" value="TreeGrafter"/>
</dbReference>
<keyword evidence="6" id="KW-1185">Reference proteome</keyword>
<evidence type="ECO:0000313" key="5">
    <source>
        <dbReference type="EMBL" id="KAF0407982.1"/>
    </source>
</evidence>
<evidence type="ECO:0000256" key="2">
    <source>
        <dbReference type="ARBA" id="ARBA00022801"/>
    </source>
</evidence>
<evidence type="ECO:0000313" key="6">
    <source>
        <dbReference type="Proteomes" id="UP000439903"/>
    </source>
</evidence>
<proteinExistence type="predicted"/>
<keyword evidence="3" id="KW-0347">Helicase</keyword>
<dbReference type="Proteomes" id="UP000439903">
    <property type="component" value="Unassembled WGS sequence"/>
</dbReference>
<name>A0A8H4A3H4_GIGMA</name>
<reference evidence="5 6" key="1">
    <citation type="journal article" date="2019" name="Environ. Microbiol.">
        <title>At the nexus of three kingdoms: the genome of the mycorrhizal fungus Gigaspora margarita provides insights into plant, endobacterial and fungal interactions.</title>
        <authorList>
            <person name="Venice F."/>
            <person name="Ghignone S."/>
            <person name="Salvioli di Fossalunga A."/>
            <person name="Amselem J."/>
            <person name="Novero M."/>
            <person name="Xianan X."/>
            <person name="Sedzielewska Toro K."/>
            <person name="Morin E."/>
            <person name="Lipzen A."/>
            <person name="Grigoriev I.V."/>
            <person name="Henrissat B."/>
            <person name="Martin F.M."/>
            <person name="Bonfante P."/>
        </authorList>
    </citation>
    <scope>NUCLEOTIDE SEQUENCE [LARGE SCALE GENOMIC DNA]</scope>
    <source>
        <strain evidence="5 6">BEG34</strain>
    </source>
</reference>
<dbReference type="PANTHER" id="PTHR12131">
    <property type="entry name" value="ATP-DEPENDENT RNA AND DNA HELICASE"/>
    <property type="match status" value="1"/>
</dbReference>
<gene>
    <name evidence="5" type="ORF">F8M41_008667</name>
</gene>
<dbReference type="Gene3D" id="3.40.50.300">
    <property type="entry name" value="P-loop containing nucleotide triphosphate hydrolases"/>
    <property type="match status" value="1"/>
</dbReference>
<dbReference type="GO" id="GO:0016787">
    <property type="term" value="F:hydrolase activity"/>
    <property type="evidence" value="ECO:0007669"/>
    <property type="project" value="UniProtKB-KW"/>
</dbReference>
<sequence length="75" mass="8535">MRLKQLAFINVENFYLEPQLQQAKLFNDPNSGLDVLVASDAIEIGLNLNIKQIVFESIKKHDGIGIRYIPIPQIK</sequence>
<dbReference type="PANTHER" id="PTHR12131:SF1">
    <property type="entry name" value="ATP-DEPENDENT RNA HELICASE SUPV3L1, MITOCHONDRIAL-RELATED"/>
    <property type="match status" value="1"/>
</dbReference>
<dbReference type="GO" id="GO:0000965">
    <property type="term" value="P:mitochondrial RNA 3'-end processing"/>
    <property type="evidence" value="ECO:0007669"/>
    <property type="project" value="TreeGrafter"/>
</dbReference>
<evidence type="ECO:0000256" key="3">
    <source>
        <dbReference type="ARBA" id="ARBA00022806"/>
    </source>
</evidence>
<dbReference type="InterPro" id="IPR027417">
    <property type="entry name" value="P-loop_NTPase"/>
</dbReference>
<keyword evidence="1" id="KW-0547">Nucleotide-binding</keyword>
<protein>
    <submittedName>
        <fullName evidence="5">P-loop containing nucleoside triphosphate hydrolase protein</fullName>
    </submittedName>
</protein>
<keyword evidence="2 5" id="KW-0378">Hydrolase</keyword>
<evidence type="ECO:0000256" key="4">
    <source>
        <dbReference type="ARBA" id="ARBA00022840"/>
    </source>
</evidence>
<comment type="caution">
    <text evidence="5">The sequence shown here is derived from an EMBL/GenBank/DDBJ whole genome shotgun (WGS) entry which is preliminary data.</text>
</comment>
<dbReference type="GO" id="GO:0004386">
    <property type="term" value="F:helicase activity"/>
    <property type="evidence" value="ECO:0007669"/>
    <property type="project" value="UniProtKB-KW"/>
</dbReference>
<dbReference type="SUPFAM" id="SSF52540">
    <property type="entry name" value="P-loop containing nucleoside triphosphate hydrolases"/>
    <property type="match status" value="1"/>
</dbReference>
<keyword evidence="4" id="KW-0067">ATP-binding</keyword>
<dbReference type="EMBL" id="WTPW01001914">
    <property type="protein sequence ID" value="KAF0407982.1"/>
    <property type="molecule type" value="Genomic_DNA"/>
</dbReference>
<dbReference type="AlphaFoldDB" id="A0A8H4A3H4"/>
<organism evidence="5 6">
    <name type="scientific">Gigaspora margarita</name>
    <dbReference type="NCBI Taxonomy" id="4874"/>
    <lineage>
        <taxon>Eukaryota</taxon>
        <taxon>Fungi</taxon>
        <taxon>Fungi incertae sedis</taxon>
        <taxon>Mucoromycota</taxon>
        <taxon>Glomeromycotina</taxon>
        <taxon>Glomeromycetes</taxon>
        <taxon>Diversisporales</taxon>
        <taxon>Gigasporaceae</taxon>
        <taxon>Gigaspora</taxon>
    </lineage>
</organism>
<accession>A0A8H4A3H4</accession>
<dbReference type="OrthoDB" id="1720756at2759"/>
<dbReference type="GO" id="GO:0005524">
    <property type="term" value="F:ATP binding"/>
    <property type="evidence" value="ECO:0007669"/>
    <property type="project" value="UniProtKB-KW"/>
</dbReference>